<evidence type="ECO:0000256" key="1">
    <source>
        <dbReference type="SAM" id="MobiDB-lite"/>
    </source>
</evidence>
<evidence type="ECO:0000313" key="2">
    <source>
        <dbReference type="EMBL" id="CEP18561.1"/>
    </source>
</evidence>
<sequence>MNNGNALVAAVNDEYDSEAGSYDEIDEIPNEEYGDSETGCDFEREESEEEYVNEEDEGVRNSEDDKQNMDEGANTDARSPGIFLIQKLENLNLTINNYFSFK</sequence>
<organism evidence="2 3">
    <name type="scientific">Parasitella parasitica</name>
    <dbReference type="NCBI Taxonomy" id="35722"/>
    <lineage>
        <taxon>Eukaryota</taxon>
        <taxon>Fungi</taxon>
        <taxon>Fungi incertae sedis</taxon>
        <taxon>Mucoromycota</taxon>
        <taxon>Mucoromycotina</taxon>
        <taxon>Mucoromycetes</taxon>
        <taxon>Mucorales</taxon>
        <taxon>Mucorineae</taxon>
        <taxon>Mucoraceae</taxon>
        <taxon>Parasitella</taxon>
    </lineage>
</organism>
<feature type="compositionally biased region" description="Basic and acidic residues" evidence="1">
    <location>
        <begin position="58"/>
        <end position="69"/>
    </location>
</feature>
<proteinExistence type="predicted"/>
<reference evidence="2 3" key="1">
    <citation type="submission" date="2014-09" db="EMBL/GenBank/DDBJ databases">
        <authorList>
            <person name="Ellenberger Sabrina"/>
        </authorList>
    </citation>
    <scope>NUCLEOTIDE SEQUENCE [LARGE SCALE GENOMIC DNA]</scope>
    <source>
        <strain evidence="2 3">CBS 412.66</strain>
    </source>
</reference>
<feature type="compositionally biased region" description="Acidic residues" evidence="1">
    <location>
        <begin position="13"/>
        <end position="57"/>
    </location>
</feature>
<accession>A0A0B7NJ06</accession>
<dbReference type="Proteomes" id="UP000054107">
    <property type="component" value="Unassembled WGS sequence"/>
</dbReference>
<dbReference type="EMBL" id="LN733868">
    <property type="protein sequence ID" value="CEP18561.1"/>
    <property type="molecule type" value="Genomic_DNA"/>
</dbReference>
<evidence type="ECO:0000313" key="3">
    <source>
        <dbReference type="Proteomes" id="UP000054107"/>
    </source>
</evidence>
<feature type="region of interest" description="Disordered" evidence="1">
    <location>
        <begin position="1"/>
        <end position="79"/>
    </location>
</feature>
<gene>
    <name evidence="2" type="primary">PARPA_12867.1 scaffold 45629</name>
</gene>
<protein>
    <submittedName>
        <fullName evidence="2">Uncharacterized protein</fullName>
    </submittedName>
</protein>
<name>A0A0B7NJ06_9FUNG</name>
<dbReference type="AlphaFoldDB" id="A0A0B7NJ06"/>
<keyword evidence="3" id="KW-1185">Reference proteome</keyword>